<dbReference type="OrthoDB" id="289051at2"/>
<evidence type="ECO:0008006" key="3">
    <source>
        <dbReference type="Google" id="ProtNLM"/>
    </source>
</evidence>
<organism evidence="1 2">
    <name type="scientific">Hymenobacter persicinus</name>
    <dbReference type="NCBI Taxonomy" id="2025506"/>
    <lineage>
        <taxon>Bacteria</taxon>
        <taxon>Pseudomonadati</taxon>
        <taxon>Bacteroidota</taxon>
        <taxon>Cytophagia</taxon>
        <taxon>Cytophagales</taxon>
        <taxon>Hymenobacteraceae</taxon>
        <taxon>Hymenobacter</taxon>
    </lineage>
</organism>
<dbReference type="Proteomes" id="UP000294155">
    <property type="component" value="Unassembled WGS sequence"/>
</dbReference>
<comment type="caution">
    <text evidence="1">The sequence shown here is derived from an EMBL/GenBank/DDBJ whole genome shotgun (WGS) entry which is preliminary data.</text>
</comment>
<proteinExistence type="predicted"/>
<evidence type="ECO:0000313" key="2">
    <source>
        <dbReference type="Proteomes" id="UP000294155"/>
    </source>
</evidence>
<dbReference type="RefSeq" id="WP_129919147.1">
    <property type="nucleotide sequence ID" value="NZ_SEWE01000001.1"/>
</dbReference>
<accession>A0A4V1ZBB6</accession>
<evidence type="ECO:0000313" key="1">
    <source>
        <dbReference type="EMBL" id="RYU84811.1"/>
    </source>
</evidence>
<reference evidence="1 2" key="1">
    <citation type="submission" date="2019-02" db="EMBL/GenBank/DDBJ databases">
        <title>Bacterial novel species isolated from soil.</title>
        <authorList>
            <person name="Jung H.-Y."/>
        </authorList>
    </citation>
    <scope>NUCLEOTIDE SEQUENCE [LARGE SCALE GENOMIC DNA]</scope>
    <source>
        <strain evidence="1 2">1-3-3-3</strain>
    </source>
</reference>
<dbReference type="InterPro" id="IPR046125">
    <property type="entry name" value="DUF6122"/>
</dbReference>
<protein>
    <recommendedName>
        <fullName evidence="3">Metal-dependent hydrolase</fullName>
    </recommendedName>
</protein>
<dbReference type="EMBL" id="SEWE01000001">
    <property type="protein sequence ID" value="RYU84811.1"/>
    <property type="molecule type" value="Genomic_DNA"/>
</dbReference>
<gene>
    <name evidence="1" type="ORF">EWM57_00355</name>
</gene>
<dbReference type="AlphaFoldDB" id="A0A4V1ZBB6"/>
<keyword evidence="2" id="KW-1185">Reference proteome</keyword>
<dbReference type="Pfam" id="PF19617">
    <property type="entry name" value="DUF6122"/>
    <property type="match status" value="1"/>
</dbReference>
<sequence length="104" mass="11952">MVHAFLHVLVPGVVALLFYRPHWRRTWLILAAALLLDVDHVLATPMFDAGRCSINYHPLHTYWAMGGYALLLVPPRSRVWALGFLLHMALDYAECWQLGITFPR</sequence>
<name>A0A4V1ZBB6_9BACT</name>